<reference evidence="1 2" key="1">
    <citation type="submission" date="2019-05" db="EMBL/GenBank/DDBJ databases">
        <authorList>
            <person name="Burnell J."/>
            <person name="Dorr H."/>
            <person name="Griffin H."/>
            <person name="Jordan N."/>
            <person name="Molloy S.D."/>
            <person name="Garlena R.A."/>
            <person name="Russell D.A."/>
            <person name="Pope W.H."/>
            <person name="Jacobs-Sera D."/>
            <person name="Hatfull G.F."/>
        </authorList>
    </citation>
    <scope>NUCLEOTIDE SEQUENCE [LARGE SCALE GENOMIC DNA]</scope>
</reference>
<dbReference type="InterPro" id="IPR027417">
    <property type="entry name" value="P-loop_NTPase"/>
</dbReference>
<evidence type="ECO:0000313" key="2">
    <source>
        <dbReference type="Proteomes" id="UP000319161"/>
    </source>
</evidence>
<dbReference type="RefSeq" id="YP_010655020.1">
    <property type="nucleotide sequence ID" value="NC_070819.1"/>
</dbReference>
<dbReference type="Gene3D" id="3.40.50.300">
    <property type="entry name" value="P-loop containing nucleotide triphosphate hydrolases"/>
    <property type="match status" value="1"/>
</dbReference>
<dbReference type="EMBL" id="MK967384">
    <property type="protein sequence ID" value="QDM56349.1"/>
    <property type="molecule type" value="Genomic_DNA"/>
</dbReference>
<dbReference type="PANTHER" id="PTHR41287">
    <property type="match status" value="1"/>
</dbReference>
<protein>
    <submittedName>
        <fullName evidence="1">Terminase large subunit</fullName>
    </submittedName>
</protein>
<gene>
    <name evidence="1" type="primary">2</name>
    <name evidence="1" type="ORF">SEA_SIDIOUS_2</name>
</gene>
<dbReference type="GeneID" id="77930876"/>
<dbReference type="Proteomes" id="UP000319161">
    <property type="component" value="Segment"/>
</dbReference>
<dbReference type="PANTHER" id="PTHR41287:SF1">
    <property type="entry name" value="PROTEIN YMFN"/>
    <property type="match status" value="1"/>
</dbReference>
<keyword evidence="2" id="KW-1185">Reference proteome</keyword>
<proteinExistence type="predicted"/>
<dbReference type="KEGG" id="vg:77930876"/>
<evidence type="ECO:0000313" key="1">
    <source>
        <dbReference type="EMBL" id="QDM56349.1"/>
    </source>
</evidence>
<dbReference type="InterPro" id="IPR005021">
    <property type="entry name" value="Terminase_largesu-like"/>
</dbReference>
<organism evidence="1 2">
    <name type="scientific">Gordonia phage Sidious</name>
    <dbReference type="NCBI Taxonomy" id="2591118"/>
    <lineage>
        <taxon>Viruses</taxon>
        <taxon>Duplodnaviria</taxon>
        <taxon>Heunggongvirae</taxon>
        <taxon>Uroviricota</taxon>
        <taxon>Caudoviricetes</taxon>
        <taxon>Sidiousvirus</taxon>
        <taxon>Sidiousvirus sidious</taxon>
    </lineage>
</organism>
<accession>A0A515MI68</accession>
<sequence length="527" mass="57676">MTATLSTISEFDVDAAFAEIVAKEWPTLEGRQTPRSLCFTPGDTELGGKAGLLAFRAGRIRSMPWQSWSLDQIMAKSPDGTWTHPECCLIVPRQNGKSLILVIRVLYGLFKLGENIVFSAHQWETAKSLWKRAWAIVKTTPWLNKLVESHTCSQGRGTIELTTGAKVVFTTRSANAGRGLDKVDLVIYDEAYDLTEADMAALSPTKMAADDPQTIYTSSAVNQEQHPNGQVLAAVRERLLAGEEGLFGAEWMAPEELDRSEPSTWRWANPSFGVIQTVKKLAAEFKAMTTAAGRKSFDVEYLGRGDWPTEVTLIDPVIDPDLWGDMGQANPPVRGSIALGVDMTADQKWVTIAAATWTEKDGKDLVRLEIGYHEAPSRAVVRKILELINRWDPCVLVINGTSPAKSLVPELANAGIEPELTSYAQMTEACSGFYTAAVNHELSHADDPRLTTALMGAEKKEFSGGAWGWDYKSDVVLSPLQAATLAFWGLQAYGIEVGPPPSPVFQKQPAETGVSNRREFDALTAAF</sequence>
<name>A0A515MI68_9CAUD</name>